<evidence type="ECO:0000256" key="10">
    <source>
        <dbReference type="SAM" id="Phobius"/>
    </source>
</evidence>
<feature type="transmembrane region" description="Helical" evidence="10">
    <location>
        <begin position="6"/>
        <end position="24"/>
    </location>
</feature>
<evidence type="ECO:0000256" key="7">
    <source>
        <dbReference type="ARBA" id="ARBA00022989"/>
    </source>
</evidence>
<evidence type="ECO:0000256" key="4">
    <source>
        <dbReference type="ARBA" id="ARBA00022475"/>
    </source>
</evidence>
<dbReference type="NCBIfam" id="TIGR00739">
    <property type="entry name" value="yajC"/>
    <property type="match status" value="1"/>
</dbReference>
<evidence type="ECO:0000256" key="5">
    <source>
        <dbReference type="ARBA" id="ARBA00022692"/>
    </source>
</evidence>
<dbReference type="Proteomes" id="UP001596071">
    <property type="component" value="Unassembled WGS sequence"/>
</dbReference>
<evidence type="ECO:0000313" key="11">
    <source>
        <dbReference type="EMBL" id="MFC5603985.1"/>
    </source>
</evidence>
<dbReference type="SMART" id="SM01323">
    <property type="entry name" value="YajC"/>
    <property type="match status" value="1"/>
</dbReference>
<evidence type="ECO:0000256" key="2">
    <source>
        <dbReference type="ARBA" id="ARBA00006742"/>
    </source>
</evidence>
<protein>
    <submittedName>
        <fullName evidence="11">Preprotein translocase subunit YajC</fullName>
    </submittedName>
</protein>
<dbReference type="InterPro" id="IPR003849">
    <property type="entry name" value="Preprotein_translocase_YajC"/>
</dbReference>
<dbReference type="PANTHER" id="PTHR33909:SF1">
    <property type="entry name" value="SEC TRANSLOCON ACCESSORY COMPLEX SUBUNIT YAJC"/>
    <property type="match status" value="1"/>
</dbReference>
<keyword evidence="8" id="KW-0811">Translocation</keyword>
<dbReference type="EMBL" id="JBHSNP010000026">
    <property type="protein sequence ID" value="MFC5603985.1"/>
    <property type="molecule type" value="Genomic_DNA"/>
</dbReference>
<dbReference type="PANTHER" id="PTHR33909">
    <property type="entry name" value="SEC TRANSLOCON ACCESSORY COMPLEX SUBUNIT YAJC"/>
    <property type="match status" value="1"/>
</dbReference>
<evidence type="ECO:0000256" key="9">
    <source>
        <dbReference type="ARBA" id="ARBA00023136"/>
    </source>
</evidence>
<keyword evidence="6" id="KW-0653">Protein transport</keyword>
<name>A0ABW0TZN3_9BACL</name>
<keyword evidence="4" id="KW-1003">Cell membrane</keyword>
<dbReference type="PRINTS" id="PR01853">
    <property type="entry name" value="YAJCTRNLCASE"/>
</dbReference>
<keyword evidence="12" id="KW-1185">Reference proteome</keyword>
<keyword evidence="9 10" id="KW-0472">Membrane</keyword>
<evidence type="ECO:0000256" key="6">
    <source>
        <dbReference type="ARBA" id="ARBA00022927"/>
    </source>
</evidence>
<evidence type="ECO:0000256" key="1">
    <source>
        <dbReference type="ARBA" id="ARBA00004162"/>
    </source>
</evidence>
<sequence length="91" mass="9918">MNGDMLGTLLPIIAMFAIMWFLLIRPAQKRQKQTKTMQEGLKRGDKVITIGGLHGVIDAVDDTSVFLKVADGTTLQFDRQAVGRVVDASAS</sequence>
<evidence type="ECO:0000256" key="8">
    <source>
        <dbReference type="ARBA" id="ARBA00023010"/>
    </source>
</evidence>
<keyword evidence="3" id="KW-0813">Transport</keyword>
<gene>
    <name evidence="11" type="primary">yajC</name>
    <name evidence="11" type="ORF">ACFPTP_12220</name>
</gene>
<comment type="similarity">
    <text evidence="2">Belongs to the YajC family.</text>
</comment>
<evidence type="ECO:0000256" key="3">
    <source>
        <dbReference type="ARBA" id="ARBA00022448"/>
    </source>
</evidence>
<keyword evidence="5 10" id="KW-0812">Transmembrane</keyword>
<dbReference type="Pfam" id="PF02699">
    <property type="entry name" value="YajC"/>
    <property type="match status" value="1"/>
</dbReference>
<accession>A0ABW0TZN3</accession>
<comment type="subcellular location">
    <subcellularLocation>
        <location evidence="1">Cell membrane</location>
        <topology evidence="1">Single-pass membrane protein</topology>
    </subcellularLocation>
</comment>
<comment type="caution">
    <text evidence="11">The sequence shown here is derived from an EMBL/GenBank/DDBJ whole genome shotgun (WGS) entry which is preliminary data.</text>
</comment>
<proteinExistence type="inferred from homology"/>
<dbReference type="RefSeq" id="WP_381445264.1">
    <property type="nucleotide sequence ID" value="NZ_JBHSNP010000026.1"/>
</dbReference>
<keyword evidence="7 10" id="KW-1133">Transmembrane helix</keyword>
<reference evidence="12" key="1">
    <citation type="journal article" date="2019" name="Int. J. Syst. Evol. Microbiol.">
        <title>The Global Catalogue of Microorganisms (GCM) 10K type strain sequencing project: providing services to taxonomists for standard genome sequencing and annotation.</title>
        <authorList>
            <consortium name="The Broad Institute Genomics Platform"/>
            <consortium name="The Broad Institute Genome Sequencing Center for Infectious Disease"/>
            <person name="Wu L."/>
            <person name="Ma J."/>
        </authorList>
    </citation>
    <scope>NUCLEOTIDE SEQUENCE [LARGE SCALE GENOMIC DNA]</scope>
    <source>
        <strain evidence="12">KACC 11299</strain>
    </source>
</reference>
<evidence type="ECO:0000313" key="12">
    <source>
        <dbReference type="Proteomes" id="UP001596071"/>
    </source>
</evidence>
<organism evidence="11 12">
    <name type="scientific">Sporosarcina koreensis</name>
    <dbReference type="NCBI Taxonomy" id="334735"/>
    <lineage>
        <taxon>Bacteria</taxon>
        <taxon>Bacillati</taxon>
        <taxon>Bacillota</taxon>
        <taxon>Bacilli</taxon>
        <taxon>Bacillales</taxon>
        <taxon>Caryophanaceae</taxon>
        <taxon>Sporosarcina</taxon>
    </lineage>
</organism>